<sequence length="140" mass="14566">MTVMLVRRPGPARRPPGIGAPEAPTGSPNGRDRSVGGRFAVFVRRAPGTASGMDTNTKAYLVGGPCDGSSQDAGDRALLEVEREGMIHRYIRTTKQHGDDGVVYNYDGMVAPDGGEPGVEDPAARVASPKADAEGHGGTH</sequence>
<evidence type="ECO:0000313" key="2">
    <source>
        <dbReference type="EMBL" id="PWU44705.1"/>
    </source>
</evidence>
<protein>
    <submittedName>
        <fullName evidence="2">Uncharacterized protein</fullName>
    </submittedName>
</protein>
<proteinExistence type="predicted"/>
<dbReference type="AlphaFoldDB" id="A0A317JVL9"/>
<feature type="compositionally biased region" description="Low complexity" evidence="1">
    <location>
        <begin position="15"/>
        <end position="24"/>
    </location>
</feature>
<dbReference type="EMBL" id="QGSV01000293">
    <property type="protein sequence ID" value="PWU44705.1"/>
    <property type="molecule type" value="Genomic_DNA"/>
</dbReference>
<evidence type="ECO:0000313" key="3">
    <source>
        <dbReference type="Proteomes" id="UP000245683"/>
    </source>
</evidence>
<gene>
    <name evidence="2" type="ORF">DLJ46_24595</name>
</gene>
<name>A0A317JVL9_9ACTN</name>
<keyword evidence="3" id="KW-1185">Reference proteome</keyword>
<comment type="caution">
    <text evidence="2">The sequence shown here is derived from an EMBL/GenBank/DDBJ whole genome shotgun (WGS) entry which is preliminary data.</text>
</comment>
<evidence type="ECO:0000256" key="1">
    <source>
        <dbReference type="SAM" id="MobiDB-lite"/>
    </source>
</evidence>
<feature type="region of interest" description="Disordered" evidence="1">
    <location>
        <begin position="1"/>
        <end position="35"/>
    </location>
</feature>
<dbReference type="Proteomes" id="UP000245683">
    <property type="component" value="Unassembled WGS sequence"/>
</dbReference>
<organism evidence="2 3">
    <name type="scientific">Micromonospora globispora</name>
    <dbReference type="NCBI Taxonomy" id="1450148"/>
    <lineage>
        <taxon>Bacteria</taxon>
        <taxon>Bacillati</taxon>
        <taxon>Actinomycetota</taxon>
        <taxon>Actinomycetes</taxon>
        <taxon>Micromonosporales</taxon>
        <taxon>Micromonosporaceae</taxon>
        <taxon>Micromonospora</taxon>
    </lineage>
</organism>
<feature type="compositionally biased region" description="Basic and acidic residues" evidence="1">
    <location>
        <begin position="131"/>
        <end position="140"/>
    </location>
</feature>
<reference evidence="3" key="1">
    <citation type="submission" date="2018-05" db="EMBL/GenBank/DDBJ databases">
        <title>Micromonospora globispora sp. nov. and Micromonospora rugosa sp. nov., isolated from marine sediment.</title>
        <authorList>
            <person name="Carro L."/>
            <person name="Aysel V."/>
            <person name="Cetin D."/>
            <person name="Igual J.M."/>
            <person name="Klenk H.-P."/>
            <person name="Trujillo M.E."/>
            <person name="Sahin N."/>
        </authorList>
    </citation>
    <scope>NUCLEOTIDE SEQUENCE [LARGE SCALE GENOMIC DNA]</scope>
    <source>
        <strain evidence="3">S2904</strain>
    </source>
</reference>
<feature type="region of interest" description="Disordered" evidence="1">
    <location>
        <begin position="109"/>
        <end position="140"/>
    </location>
</feature>
<accession>A0A317JVL9</accession>